<dbReference type="NCBIfam" id="NF004344">
    <property type="entry name" value="PRK05724.1"/>
    <property type="match status" value="1"/>
</dbReference>
<dbReference type="NCBIfam" id="NF041504">
    <property type="entry name" value="AccA_sub"/>
    <property type="match status" value="1"/>
</dbReference>
<dbReference type="GO" id="GO:0016743">
    <property type="term" value="F:carboxyl- or carbamoyltransferase activity"/>
    <property type="evidence" value="ECO:0007669"/>
    <property type="project" value="UniProtKB-UniRule"/>
</dbReference>
<reference evidence="21" key="1">
    <citation type="submission" date="2018-09" db="EMBL/GenBank/DDBJ databases">
        <title>Murine metabolic-syndrome-specific gut microbial biobank.</title>
        <authorList>
            <person name="Liu C."/>
        </authorList>
    </citation>
    <scope>NUCLEOTIDE SEQUENCE</scope>
    <source>
        <strain evidence="21">D42-62</strain>
    </source>
</reference>
<evidence type="ECO:0000256" key="12">
    <source>
        <dbReference type="ARBA" id="ARBA00023098"/>
    </source>
</evidence>
<feature type="binding site" evidence="17">
    <location>
        <position position="65"/>
    </location>
    <ligand>
        <name>Zn(2+)</name>
        <dbReference type="ChEBI" id="CHEBI:29105"/>
    </ligand>
</feature>
<feature type="domain" description="CoA carboxyltransferase C-terminal" evidence="20">
    <location>
        <begin position="329"/>
        <end position="581"/>
    </location>
</feature>
<dbReference type="PANTHER" id="PTHR42853:SF3">
    <property type="entry name" value="ACETYL-COENZYME A CARBOXYLASE CARBOXYL TRANSFERASE SUBUNIT ALPHA, CHLOROPLASTIC"/>
    <property type="match status" value="1"/>
</dbReference>
<dbReference type="PROSITE" id="PS50980">
    <property type="entry name" value="COA_CT_NTER"/>
    <property type="match status" value="1"/>
</dbReference>
<evidence type="ECO:0000259" key="20">
    <source>
        <dbReference type="PROSITE" id="PS50989"/>
    </source>
</evidence>
<feature type="domain" description="CoA carboxyltransferase N-terminal" evidence="19">
    <location>
        <begin position="61"/>
        <end position="327"/>
    </location>
</feature>
<evidence type="ECO:0000256" key="5">
    <source>
        <dbReference type="ARBA" id="ARBA00011664"/>
    </source>
</evidence>
<dbReference type="EMBL" id="QZDT01000028">
    <property type="protein sequence ID" value="NBJ94004.1"/>
    <property type="molecule type" value="Genomic_DNA"/>
</dbReference>
<dbReference type="GO" id="GO:0003989">
    <property type="term" value="F:acetyl-CoA carboxylase activity"/>
    <property type="evidence" value="ECO:0007669"/>
    <property type="project" value="InterPro"/>
</dbReference>
<dbReference type="InterPro" id="IPR011762">
    <property type="entry name" value="COA_CT_N"/>
</dbReference>
<comment type="similarity">
    <text evidence="16">Belongs to the AccA family.</text>
</comment>
<dbReference type="NCBIfam" id="TIGR00513">
    <property type="entry name" value="accA"/>
    <property type="match status" value="1"/>
</dbReference>
<evidence type="ECO:0000256" key="1">
    <source>
        <dbReference type="ARBA" id="ARBA00004496"/>
    </source>
</evidence>
<dbReference type="AlphaFoldDB" id="A0A9X5BHY5"/>
<dbReference type="Pfam" id="PF03255">
    <property type="entry name" value="ACCA"/>
    <property type="match status" value="1"/>
</dbReference>
<dbReference type="PANTHER" id="PTHR42853">
    <property type="entry name" value="ACETYL-COENZYME A CARBOXYLASE CARBOXYL TRANSFERASE SUBUNIT ALPHA"/>
    <property type="match status" value="1"/>
</dbReference>
<dbReference type="GO" id="GO:0008270">
    <property type="term" value="F:zinc ion binding"/>
    <property type="evidence" value="ECO:0007669"/>
    <property type="project" value="UniProtKB-UniRule"/>
</dbReference>
<sequence length="605" mass="67389">MSALFRKDKYIQVKGAGTVKEDAEGTKEQEQSEQKEKNKYKKINQVLEKIRKKDEDKEKDATFICPECGKELNRADVVINHYICTACGSYFRVRTKNRIRMVCDKGSFVPWFEDMPVSNPLSFPGYEEKLESIKEKTGLHEGVTVGEGRIFGEKVCLGVCDARFLMGSMGHVVGEKIAGTVERATDMRLPVVLFCCSGGARMQEGIISLMQMAKTSAALKRHAQAGLLYVSVLTDPTTGGVTASFAMLGDIILAEPGALIGFAGPRVIEQTIGQKLPKGFQRAEFQLDHGFVDGVVERDGLKSALYQILKSHRVSMENETFSNFMQEIPKFQPMEISRERLAKTPVKDAWEKVKEARSLRRPSALTYIELIFDDFVELHGDRNFRDDKTIVGGIAWLYGQPVTVIGVQKGNDVKECVLRNYGMTSPEGYRKALRLMEQAEKFHRPVICFINTSGAYPGMEAEERGQGEAIARNLFEMAGLKVPVLSIVIGEGGSGGALGLALSNEVWMLENSTYSILSPEGFASILWKDGKRAKEAAQVMGITADDLKRLAVIEEIIPEYGSAGPDTVADIAGYMKYHMTEFLRKFDKMSGEEIASDRYERFRKF</sequence>
<protein>
    <recommendedName>
        <fullName evidence="16 17">Multifunctional fusion protein</fullName>
    </recommendedName>
    <domain>
        <recommendedName>
            <fullName evidence="16">Acetyl-coenzyme A carboxylase carboxyl transferase subunit alpha</fullName>
            <shortName evidence="16">ACCase subunit alpha</shortName>
            <shortName evidence="16">Acetyl-CoA carboxylase carboxyltransferase subunit alpha</shortName>
            <ecNumber evidence="16">2.1.3.15</ecNumber>
        </recommendedName>
    </domain>
    <domain>
        <recommendedName>
            <fullName evidence="17">Acetyl-coenzyme A carboxylase carboxyl transferase subunit beta</fullName>
            <shortName evidence="17">ACCase subunit beta</shortName>
            <shortName evidence="17">Acetyl-CoA carboxylase carboxyltransferase subunit beta</shortName>
        </recommendedName>
    </domain>
</protein>
<organism evidence="21 22">
    <name type="scientific">Parablautia muri</name>
    <dbReference type="NCBI Taxonomy" id="2320879"/>
    <lineage>
        <taxon>Bacteria</taxon>
        <taxon>Bacillati</taxon>
        <taxon>Bacillota</taxon>
        <taxon>Clostridia</taxon>
        <taxon>Lachnospirales</taxon>
        <taxon>Lachnospiraceae</taxon>
        <taxon>Parablautia</taxon>
    </lineage>
</organism>
<keyword evidence="17" id="KW-0479">Metal-binding</keyword>
<evidence type="ECO:0000313" key="22">
    <source>
        <dbReference type="Proteomes" id="UP001154420"/>
    </source>
</evidence>
<evidence type="ECO:0000256" key="17">
    <source>
        <dbReference type="HAMAP-Rule" id="MF_01395"/>
    </source>
</evidence>
<evidence type="ECO:0000256" key="6">
    <source>
        <dbReference type="ARBA" id="ARBA00022490"/>
    </source>
</evidence>
<evidence type="ECO:0000256" key="14">
    <source>
        <dbReference type="ARBA" id="ARBA00025280"/>
    </source>
</evidence>
<dbReference type="GO" id="GO:0005524">
    <property type="term" value="F:ATP binding"/>
    <property type="evidence" value="ECO:0007669"/>
    <property type="project" value="UniProtKB-KW"/>
</dbReference>
<dbReference type="NCBIfam" id="TIGR00515">
    <property type="entry name" value="accD"/>
    <property type="match status" value="1"/>
</dbReference>
<dbReference type="Gene3D" id="3.90.226.10">
    <property type="entry name" value="2-enoyl-CoA Hydratase, Chain A, domain 1"/>
    <property type="match status" value="2"/>
</dbReference>
<comment type="subunit">
    <text evidence="16">Acetyl-CoA carboxylase is a heterohexamer composed of biotin carboxyl carrier protein (AccB), biotin carboxylase (AccC) and two subunits each of ACCase subunit alpha (AccA) and ACCase subunit beta (AccD).</text>
</comment>
<comment type="subunit">
    <text evidence="5">Acetyl-CoA carboxylase is a heterotetramer composed of biotin carboxyl carrier protein (AccB), biotin carboxylase (AccC) and two subunits of ACCase subunit beta/alpha.</text>
</comment>
<keyword evidence="10 16" id="KW-0276">Fatty acid metabolism</keyword>
<dbReference type="SUPFAM" id="SSF52096">
    <property type="entry name" value="ClpP/crotonase"/>
    <property type="match status" value="2"/>
</dbReference>
<comment type="similarity">
    <text evidence="4">In the N-terminal section; belongs to the AccD/PCCB family.</text>
</comment>
<dbReference type="GO" id="GO:2001295">
    <property type="term" value="P:malonyl-CoA biosynthetic process"/>
    <property type="evidence" value="ECO:0007669"/>
    <property type="project" value="UniProtKB-UniRule"/>
</dbReference>
<dbReference type="Proteomes" id="UP001154420">
    <property type="component" value="Unassembled WGS sequence"/>
</dbReference>
<comment type="function">
    <text evidence="16">Component of the acetyl coenzyme A carboxylase (ACC) complex. First, biotin carboxylase catalyzes the carboxylation of biotin on its carrier protein (BCCP) and then the CO(2) group is transferred by the carboxyltransferase to acetyl-CoA to form malonyl-CoA.</text>
</comment>
<keyword evidence="21" id="KW-0436">Ligase</keyword>
<name>A0A9X5BHY5_9FIRM</name>
<dbReference type="InterPro" id="IPR001095">
    <property type="entry name" value="Acetyl_CoA_COase_a_su"/>
</dbReference>
<dbReference type="PROSITE" id="PS50989">
    <property type="entry name" value="COA_CT_CTER"/>
    <property type="match status" value="1"/>
</dbReference>
<comment type="catalytic activity">
    <reaction evidence="15 16">
        <text>N(6)-carboxybiotinyl-L-lysyl-[protein] + acetyl-CoA = N(6)-biotinyl-L-lysyl-[protein] + malonyl-CoA</text>
        <dbReference type="Rhea" id="RHEA:54728"/>
        <dbReference type="Rhea" id="RHEA-COMP:10505"/>
        <dbReference type="Rhea" id="RHEA-COMP:10506"/>
        <dbReference type="ChEBI" id="CHEBI:57288"/>
        <dbReference type="ChEBI" id="CHEBI:57384"/>
        <dbReference type="ChEBI" id="CHEBI:83144"/>
        <dbReference type="ChEBI" id="CHEBI:83145"/>
        <dbReference type="EC" id="2.1.3.15"/>
    </reaction>
</comment>
<evidence type="ECO:0000256" key="4">
    <source>
        <dbReference type="ARBA" id="ARBA00010284"/>
    </source>
</evidence>
<feature type="zinc finger region" description="C4-type" evidence="17">
    <location>
        <begin position="65"/>
        <end position="87"/>
    </location>
</feature>
<evidence type="ECO:0000256" key="3">
    <source>
        <dbReference type="ARBA" id="ARBA00006276"/>
    </source>
</evidence>
<evidence type="ECO:0000256" key="8">
    <source>
        <dbReference type="ARBA" id="ARBA00022679"/>
    </source>
</evidence>
<keyword evidence="12 16" id="KW-0443">Lipid metabolism</keyword>
<evidence type="ECO:0000256" key="15">
    <source>
        <dbReference type="ARBA" id="ARBA00049152"/>
    </source>
</evidence>
<dbReference type="InterPro" id="IPR029045">
    <property type="entry name" value="ClpP/crotonase-like_dom_sf"/>
</dbReference>
<evidence type="ECO:0000256" key="7">
    <source>
        <dbReference type="ARBA" id="ARBA00022516"/>
    </source>
</evidence>
<evidence type="ECO:0000313" key="21">
    <source>
        <dbReference type="EMBL" id="NBJ94004.1"/>
    </source>
</evidence>
<comment type="caution">
    <text evidence="21">The sequence shown here is derived from an EMBL/GenBank/DDBJ whole genome shotgun (WGS) entry which is preliminary data.</text>
</comment>
<evidence type="ECO:0000256" key="16">
    <source>
        <dbReference type="HAMAP-Rule" id="MF_00823"/>
    </source>
</evidence>
<dbReference type="HAMAP" id="MF_00823">
    <property type="entry name" value="AcetylCoA_CT_alpha"/>
    <property type="match status" value="1"/>
</dbReference>
<keyword evidence="17" id="KW-0863">Zinc-finger</keyword>
<evidence type="ECO:0000256" key="18">
    <source>
        <dbReference type="SAM" id="MobiDB-lite"/>
    </source>
</evidence>
<dbReference type="GO" id="GO:0009317">
    <property type="term" value="C:acetyl-CoA carboxylase complex"/>
    <property type="evidence" value="ECO:0007669"/>
    <property type="project" value="InterPro"/>
</dbReference>
<dbReference type="OrthoDB" id="9772975at2"/>
<keyword evidence="6 16" id="KW-0963">Cytoplasm</keyword>
<gene>
    <name evidence="17" type="primary">accD</name>
    <name evidence="16" type="synonym">accA</name>
    <name evidence="21" type="ORF">D5281_15765</name>
</gene>
<comment type="cofactor">
    <cofactor evidence="17">
        <name>Zn(2+)</name>
        <dbReference type="ChEBI" id="CHEBI:29105"/>
    </cofactor>
    <text evidence="17">Binds 1 zinc ion per subunit.</text>
</comment>
<keyword evidence="8 16" id="KW-0808">Transferase</keyword>
<dbReference type="GO" id="GO:0006633">
    <property type="term" value="P:fatty acid biosynthetic process"/>
    <property type="evidence" value="ECO:0007669"/>
    <property type="project" value="UniProtKB-KW"/>
</dbReference>
<dbReference type="RefSeq" id="WP_160561046.1">
    <property type="nucleotide sequence ID" value="NZ_QZDT01000028.1"/>
</dbReference>
<evidence type="ECO:0000256" key="9">
    <source>
        <dbReference type="ARBA" id="ARBA00022741"/>
    </source>
</evidence>
<dbReference type="EC" id="2.1.3.15" evidence="16"/>
<feature type="binding site" evidence="17">
    <location>
        <position position="87"/>
    </location>
    <ligand>
        <name>Zn(2+)</name>
        <dbReference type="ChEBI" id="CHEBI:29105"/>
    </ligand>
</feature>
<dbReference type="InterPro" id="IPR000438">
    <property type="entry name" value="Acetyl_CoA_COase_Trfase_b_su"/>
</dbReference>
<evidence type="ECO:0000259" key="19">
    <source>
        <dbReference type="PROSITE" id="PS50980"/>
    </source>
</evidence>
<dbReference type="HAMAP" id="MF_01395">
    <property type="entry name" value="AcetylCoA_CT_beta"/>
    <property type="match status" value="1"/>
</dbReference>
<keyword evidence="7 16" id="KW-0444">Lipid biosynthesis</keyword>
<evidence type="ECO:0000256" key="11">
    <source>
        <dbReference type="ARBA" id="ARBA00022840"/>
    </source>
</evidence>
<dbReference type="InterPro" id="IPR011763">
    <property type="entry name" value="COA_CT_C"/>
</dbReference>
<comment type="subcellular location">
    <subcellularLocation>
        <location evidence="1 16">Cytoplasm</location>
    </subcellularLocation>
</comment>
<comment type="pathway">
    <text evidence="2 16">Lipid metabolism; malonyl-CoA biosynthesis; malonyl-CoA from acetyl-CoA: step 1/1.</text>
</comment>
<keyword evidence="9 16" id="KW-0547">Nucleotide-binding</keyword>
<accession>A0A9X5BHY5</accession>
<feature type="region of interest" description="Disordered" evidence="18">
    <location>
        <begin position="17"/>
        <end position="38"/>
    </location>
</feature>
<feature type="binding site" evidence="17">
    <location>
        <position position="68"/>
    </location>
    <ligand>
        <name>Zn(2+)</name>
        <dbReference type="ChEBI" id="CHEBI:29105"/>
    </ligand>
</feature>
<comment type="similarity">
    <text evidence="3">In the C-terminal section; belongs to the AccA family.</text>
</comment>
<comment type="function">
    <text evidence="14 17">Component of the acetyl coenzyme A carboxylase (ACC) complex. Biotin carboxylase (BC) catalyzes the carboxylation of biotin on its carrier protein (BCCP) and then the CO(2) group is transferred by the transcarboxylase to acetyl-CoA to form malonyl-CoA.</text>
</comment>
<keyword evidence="17" id="KW-0862">Zinc</keyword>
<keyword evidence="22" id="KW-1185">Reference proteome</keyword>
<evidence type="ECO:0000256" key="2">
    <source>
        <dbReference type="ARBA" id="ARBA00004956"/>
    </source>
</evidence>
<proteinExistence type="inferred from homology"/>
<keyword evidence="11 16" id="KW-0067">ATP-binding</keyword>
<evidence type="ECO:0000256" key="10">
    <source>
        <dbReference type="ARBA" id="ARBA00022832"/>
    </source>
</evidence>
<keyword evidence="13 16" id="KW-0275">Fatty acid biosynthesis</keyword>
<feature type="binding site" evidence="17">
    <location>
        <position position="84"/>
    </location>
    <ligand>
        <name>Zn(2+)</name>
        <dbReference type="ChEBI" id="CHEBI:29105"/>
    </ligand>
</feature>
<evidence type="ECO:0000256" key="13">
    <source>
        <dbReference type="ARBA" id="ARBA00023160"/>
    </source>
</evidence>
<comment type="similarity">
    <text evidence="17">Belongs to the AccD/PCCB family.</text>
</comment>
<feature type="compositionally biased region" description="Basic and acidic residues" evidence="18">
    <location>
        <begin position="19"/>
        <end position="37"/>
    </location>
</feature>
<dbReference type="PRINTS" id="PR01069">
    <property type="entry name" value="ACCCTRFRASEA"/>
</dbReference>